<dbReference type="GO" id="GO:0005524">
    <property type="term" value="F:ATP binding"/>
    <property type="evidence" value="ECO:0007669"/>
    <property type="project" value="UniProtKB-UniRule"/>
</dbReference>
<evidence type="ECO:0000313" key="24">
    <source>
        <dbReference type="Proteomes" id="UP000812966"/>
    </source>
</evidence>
<dbReference type="Gene3D" id="3.40.1110.10">
    <property type="entry name" value="Calcium-transporting ATPase, cytoplasmic domain N"/>
    <property type="match status" value="1"/>
</dbReference>
<comment type="caution">
    <text evidence="23">The sequence shown here is derived from an EMBL/GenBank/DDBJ whole genome shotgun (WGS) entry which is preliminary data.</text>
</comment>
<dbReference type="PRINTS" id="PR00119">
    <property type="entry name" value="CATATPASE"/>
</dbReference>
<dbReference type="NCBIfam" id="TIGR01652">
    <property type="entry name" value="ATPase-Plipid"/>
    <property type="match status" value="1"/>
</dbReference>
<feature type="binding site" evidence="17">
    <location>
        <position position="672"/>
    </location>
    <ligand>
        <name>ATP</name>
        <dbReference type="ChEBI" id="CHEBI:30616"/>
    </ligand>
</feature>
<keyword evidence="7 17" id="KW-0547">Nucleotide-binding</keyword>
<comment type="catalytic activity">
    <reaction evidence="15">
        <text>a 1,2-diacyl-sn-glycero-3-phosphoethanolamine(out) + ATP + H2O = a 1,2-diacyl-sn-glycero-3-phosphoethanolamine(in) + ADP + phosphate + H(+)</text>
        <dbReference type="Rhea" id="RHEA:66132"/>
        <dbReference type="ChEBI" id="CHEBI:15377"/>
        <dbReference type="ChEBI" id="CHEBI:15378"/>
        <dbReference type="ChEBI" id="CHEBI:30616"/>
        <dbReference type="ChEBI" id="CHEBI:43474"/>
        <dbReference type="ChEBI" id="CHEBI:64612"/>
        <dbReference type="ChEBI" id="CHEBI:456216"/>
    </reaction>
    <physiologicalReaction direction="left-to-right" evidence="15">
        <dbReference type="Rhea" id="RHEA:66133"/>
    </physiologicalReaction>
</comment>
<keyword evidence="12" id="KW-0445">Lipid transport</keyword>
<evidence type="ECO:0000256" key="3">
    <source>
        <dbReference type="ARBA" id="ARBA00008109"/>
    </source>
</evidence>
<organism evidence="23 24">
    <name type="scientific">Filobasidium floriforme</name>
    <dbReference type="NCBI Taxonomy" id="5210"/>
    <lineage>
        <taxon>Eukaryota</taxon>
        <taxon>Fungi</taxon>
        <taxon>Dikarya</taxon>
        <taxon>Basidiomycota</taxon>
        <taxon>Agaricomycotina</taxon>
        <taxon>Tremellomycetes</taxon>
        <taxon>Filobasidiales</taxon>
        <taxon>Filobasidiaceae</taxon>
        <taxon>Filobasidium</taxon>
    </lineage>
</organism>
<dbReference type="PANTHER" id="PTHR24092:SF5">
    <property type="entry name" value="PHOSPHOLIPID-TRANSPORTING ATPASE"/>
    <property type="match status" value="1"/>
</dbReference>
<feature type="transmembrane region" description="Helical" evidence="19">
    <location>
        <begin position="1017"/>
        <end position="1040"/>
    </location>
</feature>
<gene>
    <name evidence="23" type="ORF">FFLO_01670</name>
</gene>
<feature type="binding site" evidence="17">
    <location>
        <position position="849"/>
    </location>
    <ligand>
        <name>ATP</name>
        <dbReference type="ChEBI" id="CHEBI:30616"/>
    </ligand>
</feature>
<comment type="cofactor">
    <cofactor evidence="1 18">
        <name>Mg(2+)</name>
        <dbReference type="ChEBI" id="CHEBI:18420"/>
    </cofactor>
</comment>
<dbReference type="GO" id="GO:0016887">
    <property type="term" value="F:ATP hydrolysis activity"/>
    <property type="evidence" value="ECO:0007669"/>
    <property type="project" value="InterPro"/>
</dbReference>
<evidence type="ECO:0000256" key="20">
    <source>
        <dbReference type="SAM" id="MobiDB-lite"/>
    </source>
</evidence>
<feature type="transmembrane region" description="Helical" evidence="19">
    <location>
        <begin position="1149"/>
        <end position="1171"/>
    </location>
</feature>
<keyword evidence="11 19" id="KW-1133">Transmembrane helix</keyword>
<evidence type="ECO:0000313" key="23">
    <source>
        <dbReference type="EMBL" id="KAG7562841.1"/>
    </source>
</evidence>
<proteinExistence type="inferred from homology"/>
<evidence type="ECO:0000256" key="5">
    <source>
        <dbReference type="ARBA" id="ARBA00022692"/>
    </source>
</evidence>
<dbReference type="PROSITE" id="PS00154">
    <property type="entry name" value="ATPASE_E1_E2"/>
    <property type="match status" value="1"/>
</dbReference>
<dbReference type="GO" id="GO:0005802">
    <property type="term" value="C:trans-Golgi network"/>
    <property type="evidence" value="ECO:0007669"/>
    <property type="project" value="TreeGrafter"/>
</dbReference>
<dbReference type="InterPro" id="IPR023214">
    <property type="entry name" value="HAD_sf"/>
</dbReference>
<dbReference type="Pfam" id="PF13246">
    <property type="entry name" value="Cation_ATPase"/>
    <property type="match status" value="1"/>
</dbReference>
<evidence type="ECO:0000256" key="16">
    <source>
        <dbReference type="PIRSR" id="PIRSR606539-1"/>
    </source>
</evidence>
<feature type="domain" description="P-type ATPase C-terminal" evidence="22">
    <location>
        <begin position="983"/>
        <end position="1210"/>
    </location>
</feature>
<feature type="binding site" evidence="17">
    <location>
        <position position="960"/>
    </location>
    <ligand>
        <name>ATP</name>
        <dbReference type="ChEBI" id="CHEBI:30616"/>
    </ligand>
</feature>
<dbReference type="OrthoDB" id="377733at2759"/>
<dbReference type="SUPFAM" id="SSF81660">
    <property type="entry name" value="Metal cation-transporting ATPase, ATP-binding domain N"/>
    <property type="match status" value="1"/>
</dbReference>
<keyword evidence="4" id="KW-0813">Transport</keyword>
<feature type="transmembrane region" description="Helical" evidence="19">
    <location>
        <begin position="1046"/>
        <end position="1065"/>
    </location>
</feature>
<feature type="transmembrane region" description="Helical" evidence="19">
    <location>
        <begin position="1183"/>
        <end position="1201"/>
    </location>
</feature>
<keyword evidence="13 19" id="KW-0472">Membrane</keyword>
<dbReference type="FunFam" id="3.40.1110.10:FF:000085">
    <property type="entry name" value="Phospholipid-transporting ATPase"/>
    <property type="match status" value="1"/>
</dbReference>
<name>A0A8K0JU47_9TREE</name>
<dbReference type="CDD" id="cd07541">
    <property type="entry name" value="P-type_ATPase_APLT_Neo1-like"/>
    <property type="match status" value="1"/>
</dbReference>
<feature type="transmembrane region" description="Helical" evidence="19">
    <location>
        <begin position="483"/>
        <end position="501"/>
    </location>
</feature>
<feature type="domain" description="P-type ATPase N-terminal" evidence="21">
    <location>
        <begin position="178"/>
        <end position="230"/>
    </location>
</feature>
<dbReference type="SUPFAM" id="SSF81653">
    <property type="entry name" value="Calcium ATPase, transduction domain A"/>
    <property type="match status" value="2"/>
</dbReference>
<feature type="binding site" evidence="17">
    <location>
        <position position="930"/>
    </location>
    <ligand>
        <name>ATP</name>
        <dbReference type="ChEBI" id="CHEBI:30616"/>
    </ligand>
</feature>
<evidence type="ECO:0000256" key="13">
    <source>
        <dbReference type="ARBA" id="ARBA00023136"/>
    </source>
</evidence>
<evidence type="ECO:0000256" key="19">
    <source>
        <dbReference type="RuleBase" id="RU362033"/>
    </source>
</evidence>
<evidence type="ECO:0000259" key="21">
    <source>
        <dbReference type="Pfam" id="PF16209"/>
    </source>
</evidence>
<dbReference type="PANTHER" id="PTHR24092">
    <property type="entry name" value="PROBABLE PHOSPHOLIPID-TRANSPORTING ATPASE"/>
    <property type="match status" value="1"/>
</dbReference>
<accession>A0A8K0JU47</accession>
<feature type="active site" description="4-aspartylphosphate intermediate" evidence="16">
    <location>
        <position position="570"/>
    </location>
</feature>
<comment type="similarity">
    <text evidence="3 19">Belongs to the cation transport ATPase (P-type) (TC 3.A.3) family. Type IV subfamily.</text>
</comment>
<evidence type="ECO:0000256" key="2">
    <source>
        <dbReference type="ARBA" id="ARBA00004337"/>
    </source>
</evidence>
<keyword evidence="24" id="KW-1185">Reference proteome</keyword>
<dbReference type="SFLD" id="SFLDG00002">
    <property type="entry name" value="C1.7:_P-type_atpase_like"/>
    <property type="match status" value="1"/>
</dbReference>
<feature type="binding site" evidence="17">
    <location>
        <position position="959"/>
    </location>
    <ligand>
        <name>ATP</name>
        <dbReference type="ChEBI" id="CHEBI:30616"/>
    </ligand>
</feature>
<dbReference type="InterPro" id="IPR001757">
    <property type="entry name" value="P_typ_ATPase"/>
</dbReference>
<dbReference type="GO" id="GO:0005886">
    <property type="term" value="C:plasma membrane"/>
    <property type="evidence" value="ECO:0007669"/>
    <property type="project" value="TreeGrafter"/>
</dbReference>
<evidence type="ECO:0000256" key="12">
    <source>
        <dbReference type="ARBA" id="ARBA00023055"/>
    </source>
</evidence>
<evidence type="ECO:0000256" key="6">
    <source>
        <dbReference type="ARBA" id="ARBA00022723"/>
    </source>
</evidence>
<feature type="binding site" evidence="17">
    <location>
        <position position="936"/>
    </location>
    <ligand>
        <name>ATP</name>
        <dbReference type="ChEBI" id="CHEBI:30616"/>
    </ligand>
</feature>
<feature type="binding site" evidence="17">
    <location>
        <position position="848"/>
    </location>
    <ligand>
        <name>ATP</name>
        <dbReference type="ChEBI" id="CHEBI:30616"/>
    </ligand>
</feature>
<evidence type="ECO:0000256" key="10">
    <source>
        <dbReference type="ARBA" id="ARBA00022967"/>
    </source>
</evidence>
<evidence type="ECO:0000256" key="18">
    <source>
        <dbReference type="PIRSR" id="PIRSR606539-3"/>
    </source>
</evidence>
<feature type="binding site" evidence="17">
    <location>
        <position position="850"/>
    </location>
    <ligand>
        <name>ATP</name>
        <dbReference type="ChEBI" id="CHEBI:30616"/>
    </ligand>
</feature>
<evidence type="ECO:0000256" key="9">
    <source>
        <dbReference type="ARBA" id="ARBA00022842"/>
    </source>
</evidence>
<dbReference type="AlphaFoldDB" id="A0A8K0JU47"/>
<dbReference type="FunFam" id="3.40.50.1000:FF:000009">
    <property type="entry name" value="Phospholipid-transporting ATPase"/>
    <property type="match status" value="1"/>
</dbReference>
<feature type="binding site" evidence="17">
    <location>
        <position position="572"/>
    </location>
    <ligand>
        <name>ATP</name>
        <dbReference type="ChEBI" id="CHEBI:30616"/>
    </ligand>
</feature>
<dbReference type="NCBIfam" id="TIGR01494">
    <property type="entry name" value="ATPase_P-type"/>
    <property type="match status" value="2"/>
</dbReference>
<evidence type="ECO:0000256" key="8">
    <source>
        <dbReference type="ARBA" id="ARBA00022840"/>
    </source>
</evidence>
<feature type="transmembrane region" description="Helical" evidence="19">
    <location>
        <begin position="507"/>
        <end position="526"/>
    </location>
</feature>
<keyword evidence="5 19" id="KW-0812">Transmembrane</keyword>
<dbReference type="SFLD" id="SFLDF00027">
    <property type="entry name" value="p-type_atpase"/>
    <property type="match status" value="1"/>
</dbReference>
<feature type="binding site" evidence="17">
    <location>
        <position position="570"/>
    </location>
    <ligand>
        <name>ATP</name>
        <dbReference type="ChEBI" id="CHEBI:30616"/>
    </ligand>
</feature>
<dbReference type="InterPro" id="IPR023298">
    <property type="entry name" value="ATPase_P-typ_TM_dom_sf"/>
</dbReference>
<dbReference type="GO" id="GO:0006897">
    <property type="term" value="P:endocytosis"/>
    <property type="evidence" value="ECO:0007669"/>
    <property type="project" value="TreeGrafter"/>
</dbReference>
<dbReference type="GO" id="GO:0140326">
    <property type="term" value="F:ATPase-coupled intramembrane lipid transporter activity"/>
    <property type="evidence" value="ECO:0007669"/>
    <property type="project" value="UniProtKB-EC"/>
</dbReference>
<dbReference type="SUPFAM" id="SSF56784">
    <property type="entry name" value="HAD-like"/>
    <property type="match status" value="1"/>
</dbReference>
<dbReference type="InterPro" id="IPR018303">
    <property type="entry name" value="ATPase_P-typ_P_site"/>
</dbReference>
<comment type="catalytic activity">
    <reaction evidence="14 19">
        <text>ATP + H2O + phospholipidSide 1 = ADP + phosphate + phospholipidSide 2.</text>
        <dbReference type="EC" id="7.6.2.1"/>
    </reaction>
</comment>
<dbReference type="InterPro" id="IPR023299">
    <property type="entry name" value="ATPase_P-typ_cyto_dom_N"/>
</dbReference>
<dbReference type="Gene3D" id="3.40.50.1000">
    <property type="entry name" value="HAD superfamily/HAD-like"/>
    <property type="match status" value="1"/>
</dbReference>
<reference evidence="23" key="1">
    <citation type="submission" date="2020-04" db="EMBL/GenBank/DDBJ databases">
        <title>Analysis of mating type loci in Filobasidium floriforme.</title>
        <authorList>
            <person name="Nowrousian M."/>
        </authorList>
    </citation>
    <scope>NUCLEOTIDE SEQUENCE</scope>
    <source>
        <strain evidence="23">CBS 6242</strain>
    </source>
</reference>
<feature type="binding site" evidence="17">
    <location>
        <position position="738"/>
    </location>
    <ligand>
        <name>ATP</name>
        <dbReference type="ChEBI" id="CHEBI:30616"/>
    </ligand>
</feature>
<keyword evidence="10 19" id="KW-1278">Translocase</keyword>
<dbReference type="GO" id="GO:0045332">
    <property type="term" value="P:phospholipid translocation"/>
    <property type="evidence" value="ECO:0007669"/>
    <property type="project" value="TreeGrafter"/>
</dbReference>
<dbReference type="Pfam" id="PF16209">
    <property type="entry name" value="PhoLip_ATPase_N"/>
    <property type="match status" value="1"/>
</dbReference>
<keyword evidence="6 18" id="KW-0479">Metal-binding</keyword>
<evidence type="ECO:0000259" key="22">
    <source>
        <dbReference type="Pfam" id="PF16212"/>
    </source>
</evidence>
<evidence type="ECO:0000256" key="15">
    <source>
        <dbReference type="ARBA" id="ARBA00049128"/>
    </source>
</evidence>
<feature type="transmembrane region" description="Helical" evidence="19">
    <location>
        <begin position="1095"/>
        <end position="1115"/>
    </location>
</feature>
<evidence type="ECO:0000256" key="14">
    <source>
        <dbReference type="ARBA" id="ARBA00034036"/>
    </source>
</evidence>
<comment type="subcellular location">
    <subcellularLocation>
        <location evidence="2">Endosome membrane</location>
        <topology evidence="2">Multi-pass membrane protein</topology>
    </subcellularLocation>
    <subcellularLocation>
        <location evidence="19">Membrane</location>
        <topology evidence="19">Multi-pass membrane protein</topology>
    </subcellularLocation>
</comment>
<dbReference type="InterPro" id="IPR008250">
    <property type="entry name" value="ATPase_P-typ_transduc_dom_A_sf"/>
</dbReference>
<feature type="transmembrane region" description="Helical" evidence="19">
    <location>
        <begin position="1121"/>
        <end position="1142"/>
    </location>
</feature>
<dbReference type="SFLD" id="SFLDS00003">
    <property type="entry name" value="Haloacid_Dehalogenase"/>
    <property type="match status" value="1"/>
</dbReference>
<dbReference type="GO" id="GO:0000287">
    <property type="term" value="F:magnesium ion binding"/>
    <property type="evidence" value="ECO:0007669"/>
    <property type="project" value="UniProtKB-UniRule"/>
</dbReference>
<feature type="region of interest" description="Disordered" evidence="20">
    <location>
        <begin position="69"/>
        <end position="111"/>
    </location>
</feature>
<feature type="binding site" evidence="17">
    <location>
        <position position="767"/>
    </location>
    <ligand>
        <name>ATP</name>
        <dbReference type="ChEBI" id="CHEBI:30616"/>
    </ligand>
</feature>
<feature type="region of interest" description="Disordered" evidence="20">
    <location>
        <begin position="1"/>
        <end position="32"/>
    </location>
</feature>
<dbReference type="EMBL" id="JABELV010000024">
    <property type="protein sequence ID" value="KAG7562841.1"/>
    <property type="molecule type" value="Genomic_DNA"/>
</dbReference>
<dbReference type="EC" id="7.6.2.1" evidence="19"/>
<dbReference type="GO" id="GO:0010008">
    <property type="term" value="C:endosome membrane"/>
    <property type="evidence" value="ECO:0007669"/>
    <property type="project" value="UniProtKB-SubCell"/>
</dbReference>
<feature type="binding site" evidence="17">
    <location>
        <position position="571"/>
    </location>
    <ligand>
        <name>ATP</name>
        <dbReference type="ChEBI" id="CHEBI:30616"/>
    </ligand>
</feature>
<feature type="transmembrane region" description="Helical" evidence="19">
    <location>
        <begin position="230"/>
        <end position="250"/>
    </location>
</feature>
<feature type="binding site" evidence="18">
    <location>
        <position position="960"/>
    </location>
    <ligand>
        <name>Mg(2+)</name>
        <dbReference type="ChEBI" id="CHEBI:18420"/>
    </ligand>
</feature>
<evidence type="ECO:0000256" key="7">
    <source>
        <dbReference type="ARBA" id="ARBA00022741"/>
    </source>
</evidence>
<evidence type="ECO:0000256" key="11">
    <source>
        <dbReference type="ARBA" id="ARBA00022989"/>
    </source>
</evidence>
<evidence type="ECO:0000256" key="1">
    <source>
        <dbReference type="ARBA" id="ARBA00001946"/>
    </source>
</evidence>
<feature type="region of interest" description="Disordered" evidence="20">
    <location>
        <begin position="43"/>
        <end position="62"/>
    </location>
</feature>
<dbReference type="Pfam" id="PF16212">
    <property type="entry name" value="PhoLip_ATPase_C"/>
    <property type="match status" value="1"/>
</dbReference>
<evidence type="ECO:0000256" key="17">
    <source>
        <dbReference type="PIRSR" id="PIRSR606539-2"/>
    </source>
</evidence>
<dbReference type="InterPro" id="IPR036412">
    <property type="entry name" value="HAD-like_sf"/>
</dbReference>
<dbReference type="InterPro" id="IPR032630">
    <property type="entry name" value="P_typ_ATPase_c"/>
</dbReference>
<sequence length="1219" mass="135378">MSRRSTGSFPRYNPDSSDELNDGNNAYPLRSLARNRSIQSRINTAGIVPEDQSDENAFVSSPKSMKRGSVLGYWGSSGRKSRDSDGLEEDGGNSPEPSRRKLLEEEEYDGGYLSRGSVEQDRLLRSSAGVEGAWADGTDAGHVRRPSQSLIRSLTARKEDKPSDRSRTIPFGRGISTSTKYPANIIRNQKYSIVSFIPVVFYEQFKFFFNLYFLLVALSQFIPALKIGYIATYIAPLAFVLFVTMGKEALDDYQRYLRDKESNSTRYLILDRSVSGDAEDGLLTRSVSSSKLKVGDMVVLEKNNRIPADMVLLRTSEGPSGAGETGKDAPDLLSLENGVDDLQAESALEPSSTEGDDGGACFVRTDQLDGETDWKLRIAVGITQNMSDSQLVGMKGSLYADPPIKDIHTFIGNFTIGTSATDLSQKTVVPLSADNVLWANTVLAAGSAVGMVVYTGRETRASMNTSEPESKVGLLDIEINKMAKILCTVTFLLSLLLVALNGFRSQWYIYVFRFLILFSTIIPISLRVNLDMGKTVYAHQIQNDPEIPGAIVRTSTLPEELGRIEYLLSDKTGTLTQNEMEMKKLHMGTMSYGWDSMDEVAHQLVTAFGGEQAPEHIRRQSSVSGVVMASKGRRDISSRLRDAVMALATCHNVTPVTNDDGSVTYQASSPDEVAIVRFTESVGVTLVNRERTRMTVRDPAGKLHTFGILSVFPFTSESKRMGIIVKDLSSGEIVFVQKGADVVMAKIVQKNDWLEEECGNMAREGLRTLVIGRKRLSQEAYRSFDARHKEAQLNLRDRNAAIADVISEHLERDLDLLALTGVEDKLQEDVKPTLEILRNAGLKIWMLTGDKIETATCIAMSSKLVSRGQYIHQVAKLQTAQQASDMLDFVRTKLDCCLVIDGESLQLCLDKHKTTFINIATQLPIVVACRCSPTQKADVARLIRQYTKKRVCCIGDGGNDVSMIQAADVGVGIVGKEGKQASLAADFSINQFSHLTKLLLWHGRNSYKRSAKLAQFVIHRGLIISTIQAVFSSIFFFAPIALYQGWLQVGYATLYTMAPVFSLVLDRDVNEDLALLYPELYKELTKGRTLSTKTFFIWLMISIYQGSVIMLLSLFLFESEFINIVAISFTSLILNELIMVALEITTWHPWMIISEIVTFLIYAISMVVLPQYFDLSFVLSTRFIWKVSVIVLFSAGPLYLIKVVRERLAPANYVKVSQY</sequence>
<feature type="binding site" evidence="18">
    <location>
        <position position="572"/>
    </location>
    <ligand>
        <name>Mg(2+)</name>
        <dbReference type="ChEBI" id="CHEBI:18420"/>
    </ligand>
</feature>
<dbReference type="InterPro" id="IPR032631">
    <property type="entry name" value="P-type_ATPase_N"/>
</dbReference>
<dbReference type="Gene3D" id="2.70.150.10">
    <property type="entry name" value="Calcium-transporting ATPase, cytoplasmic transduction domain A"/>
    <property type="match status" value="1"/>
</dbReference>
<dbReference type="InterPro" id="IPR044492">
    <property type="entry name" value="P_typ_ATPase_HD_dom"/>
</dbReference>
<protein>
    <recommendedName>
        <fullName evidence="19">Phospholipid-transporting ATPase</fullName>
        <ecNumber evidence="19">7.6.2.1</ecNumber>
    </recommendedName>
</protein>
<keyword evidence="9 18" id="KW-0460">Magnesium</keyword>
<feature type="binding site" evidence="18">
    <location>
        <position position="570"/>
    </location>
    <ligand>
        <name>Mg(2+)</name>
        <dbReference type="ChEBI" id="CHEBI:18420"/>
    </ligand>
</feature>
<dbReference type="SUPFAM" id="SSF81665">
    <property type="entry name" value="Calcium ATPase, transmembrane domain M"/>
    <property type="match status" value="1"/>
</dbReference>
<dbReference type="Proteomes" id="UP000812966">
    <property type="component" value="Unassembled WGS sequence"/>
</dbReference>
<evidence type="ECO:0000256" key="4">
    <source>
        <dbReference type="ARBA" id="ARBA00022448"/>
    </source>
</evidence>
<feature type="binding site" evidence="17">
    <location>
        <position position="714"/>
    </location>
    <ligand>
        <name>ATP</name>
        <dbReference type="ChEBI" id="CHEBI:30616"/>
    </ligand>
</feature>
<dbReference type="GO" id="GO:0006890">
    <property type="term" value="P:retrograde vesicle-mediated transport, Golgi to endoplasmic reticulum"/>
    <property type="evidence" value="ECO:0007669"/>
    <property type="project" value="TreeGrafter"/>
</dbReference>
<feature type="binding site" evidence="18">
    <location>
        <position position="956"/>
    </location>
    <ligand>
        <name>Mg(2+)</name>
        <dbReference type="ChEBI" id="CHEBI:18420"/>
    </ligand>
</feature>
<dbReference type="InterPro" id="IPR006539">
    <property type="entry name" value="P-type_ATPase_IV"/>
</dbReference>
<keyword evidence="8 17" id="KW-0067">ATP-binding</keyword>